<keyword evidence="2" id="KW-1185">Reference proteome</keyword>
<proteinExistence type="predicted"/>
<protein>
    <submittedName>
        <fullName evidence="1">Uncharacterized protein</fullName>
    </submittedName>
</protein>
<sequence length="113" mass="12300">MMNCAKESENEKDHIVIPGKSSLLESSNPLPARRQTYSDGRGRAGLYNEKGLCVGACIRQCVCASATYSIDDSAAAVPTNGTRSLYWLTLFSCMLGDILDSSCNFVVPQRLFL</sequence>
<accession>A0A9P0TH56</accession>
<name>A0A9P0TH56_PIEBR</name>
<evidence type="ECO:0000313" key="2">
    <source>
        <dbReference type="Proteomes" id="UP001152562"/>
    </source>
</evidence>
<dbReference type="AlphaFoldDB" id="A0A9P0TH56"/>
<comment type="caution">
    <text evidence="1">The sequence shown here is derived from an EMBL/GenBank/DDBJ whole genome shotgun (WGS) entry which is preliminary data.</text>
</comment>
<evidence type="ECO:0000313" key="1">
    <source>
        <dbReference type="EMBL" id="CAH4029850.1"/>
    </source>
</evidence>
<gene>
    <name evidence="1" type="ORF">PIBRA_LOCUS6551</name>
</gene>
<dbReference type="EMBL" id="CALOZG010000010">
    <property type="protein sequence ID" value="CAH4029850.1"/>
    <property type="molecule type" value="Genomic_DNA"/>
</dbReference>
<dbReference type="Proteomes" id="UP001152562">
    <property type="component" value="Unassembled WGS sequence"/>
</dbReference>
<reference evidence="1" key="1">
    <citation type="submission" date="2022-05" db="EMBL/GenBank/DDBJ databases">
        <authorList>
            <person name="Okamura Y."/>
        </authorList>
    </citation>
    <scope>NUCLEOTIDE SEQUENCE</scope>
</reference>
<organism evidence="1 2">
    <name type="scientific">Pieris brassicae</name>
    <name type="common">White butterfly</name>
    <name type="synonym">Large white butterfly</name>
    <dbReference type="NCBI Taxonomy" id="7116"/>
    <lineage>
        <taxon>Eukaryota</taxon>
        <taxon>Metazoa</taxon>
        <taxon>Ecdysozoa</taxon>
        <taxon>Arthropoda</taxon>
        <taxon>Hexapoda</taxon>
        <taxon>Insecta</taxon>
        <taxon>Pterygota</taxon>
        <taxon>Neoptera</taxon>
        <taxon>Endopterygota</taxon>
        <taxon>Lepidoptera</taxon>
        <taxon>Glossata</taxon>
        <taxon>Ditrysia</taxon>
        <taxon>Papilionoidea</taxon>
        <taxon>Pieridae</taxon>
        <taxon>Pierinae</taxon>
        <taxon>Pieris</taxon>
    </lineage>
</organism>